<evidence type="ECO:0000313" key="3">
    <source>
        <dbReference type="Proteomes" id="UP000436822"/>
    </source>
</evidence>
<dbReference type="AlphaFoldDB" id="A0A6N6JJT0"/>
<reference evidence="2 3" key="1">
    <citation type="submission" date="2019-12" db="EMBL/GenBank/DDBJ databases">
        <title>Litoreibacter badius sp. nov., a novel bacteriochlorophyll a-containing bacterium in the genus Litoreibacter.</title>
        <authorList>
            <person name="Kanamuro M."/>
            <person name="Takabe Y."/>
            <person name="Mori K."/>
            <person name="Takaichi S."/>
            <person name="Hanada S."/>
        </authorList>
    </citation>
    <scope>NUCLEOTIDE SEQUENCE [LARGE SCALE GENOMIC DNA]</scope>
    <source>
        <strain evidence="2 3">K6</strain>
    </source>
</reference>
<protein>
    <recommendedName>
        <fullName evidence="1">DUF883 domain-containing protein</fullName>
    </recommendedName>
</protein>
<evidence type="ECO:0000259" key="1">
    <source>
        <dbReference type="Pfam" id="PF19029"/>
    </source>
</evidence>
<dbReference type="OrthoDB" id="8373403at2"/>
<dbReference type="PANTHER" id="PTHR35893">
    <property type="entry name" value="INNER MEMBRANE PROTEIN-RELATED"/>
    <property type="match status" value="1"/>
</dbReference>
<organism evidence="2 3">
    <name type="scientific">Litoreibacter roseus</name>
    <dbReference type="NCBI Taxonomy" id="2601869"/>
    <lineage>
        <taxon>Bacteria</taxon>
        <taxon>Pseudomonadati</taxon>
        <taxon>Pseudomonadota</taxon>
        <taxon>Alphaproteobacteria</taxon>
        <taxon>Rhodobacterales</taxon>
        <taxon>Roseobacteraceae</taxon>
        <taxon>Litoreibacter</taxon>
    </lineage>
</organism>
<accession>A0A6N6JJT0</accession>
<dbReference type="EMBL" id="BLJE01000003">
    <property type="protein sequence ID" value="GFE66110.1"/>
    <property type="molecule type" value="Genomic_DNA"/>
</dbReference>
<proteinExistence type="predicted"/>
<dbReference type="Proteomes" id="UP000436822">
    <property type="component" value="Unassembled WGS sequence"/>
</dbReference>
<gene>
    <name evidence="2" type="ORF">KIN_31840</name>
</gene>
<keyword evidence="3" id="KW-1185">Reference proteome</keyword>
<name>A0A6N6JJT0_9RHOB</name>
<dbReference type="InterPro" id="IPR010279">
    <property type="entry name" value="YqjD/ElaB"/>
</dbReference>
<dbReference type="RefSeq" id="WP_159808804.1">
    <property type="nucleotide sequence ID" value="NZ_BLJE01000003.1"/>
</dbReference>
<dbReference type="PANTHER" id="PTHR35893:SF3">
    <property type="entry name" value="INNER MEMBRANE PROTEIN"/>
    <property type="match status" value="1"/>
</dbReference>
<sequence length="110" mass="11539">MARAQTGNGKMAEPTTEDLAAQIELLKTDISNLTSTLGEYGKAKADTLADAARGKVDDAAQKGKEHADALKAHADDLQKQTHAFVLNQPTTALGIAAGVGFLLGFMSSRR</sequence>
<dbReference type="GO" id="GO:0043022">
    <property type="term" value="F:ribosome binding"/>
    <property type="evidence" value="ECO:0007669"/>
    <property type="project" value="InterPro"/>
</dbReference>
<evidence type="ECO:0000313" key="2">
    <source>
        <dbReference type="EMBL" id="GFE66110.1"/>
    </source>
</evidence>
<dbReference type="InterPro" id="IPR043605">
    <property type="entry name" value="DUF883_C"/>
</dbReference>
<dbReference type="Pfam" id="PF19029">
    <property type="entry name" value="DUF883_C"/>
    <property type="match status" value="1"/>
</dbReference>
<comment type="caution">
    <text evidence="2">The sequence shown here is derived from an EMBL/GenBank/DDBJ whole genome shotgun (WGS) entry which is preliminary data.</text>
</comment>
<feature type="domain" description="DUF883" evidence="1">
    <location>
        <begin position="85"/>
        <end position="110"/>
    </location>
</feature>